<dbReference type="InterPro" id="IPR045338">
    <property type="entry name" value="DUF6535"/>
</dbReference>
<dbReference type="EMBL" id="JH971398">
    <property type="protein sequence ID" value="EKM77030.1"/>
    <property type="molecule type" value="Genomic_DNA"/>
</dbReference>
<dbReference type="OrthoDB" id="3235960at2759"/>
<dbReference type="InParanoid" id="K5XQF7"/>
<dbReference type="AlphaFoldDB" id="K5XQF7"/>
<evidence type="ECO:0000313" key="2">
    <source>
        <dbReference type="EMBL" id="EKM77030.1"/>
    </source>
</evidence>
<dbReference type="RefSeq" id="XP_007332328.1">
    <property type="nucleotide sequence ID" value="XM_007332266.1"/>
</dbReference>
<evidence type="ECO:0000313" key="3">
    <source>
        <dbReference type="Proteomes" id="UP000008493"/>
    </source>
</evidence>
<protein>
    <recommendedName>
        <fullName evidence="1">DUF6535 domain-containing protein</fullName>
    </recommendedName>
</protein>
<sequence>MSGTLFSGTLRRNNSRYQRVATTDERQFQGEWLCDEPYKYSVKSSNNPLEMGNEVVERHDENVCRQLKEEINFLMVVAGLFLAIVATFSVESYKLLQEDKQDTMSELLVKVVRLLTARWYTYLKKIYSELNFQFLRCVRHLIDIRLFNDLDVMSATAIVRSESAASMTLSKTIQTLLKTADGIFREPNMRTHTGTSSKSHSPSRG</sequence>
<dbReference type="Pfam" id="PF20153">
    <property type="entry name" value="DUF6535"/>
    <property type="match status" value="1"/>
</dbReference>
<dbReference type="Proteomes" id="UP000008493">
    <property type="component" value="Unassembled WGS sequence"/>
</dbReference>
<feature type="domain" description="DUF6535" evidence="1">
    <location>
        <begin position="53"/>
        <end position="116"/>
    </location>
</feature>
<proteinExistence type="predicted"/>
<dbReference type="HOGENOM" id="CLU_1337171_0_0_1"/>
<evidence type="ECO:0000259" key="1">
    <source>
        <dbReference type="Pfam" id="PF20153"/>
    </source>
</evidence>
<reference evidence="3" key="1">
    <citation type="journal article" date="2012" name="Proc. Natl. Acad. Sci. U.S.A.">
        <title>Genome sequence of the button mushroom Agaricus bisporus reveals mechanisms governing adaptation to a humic-rich ecological niche.</title>
        <authorList>
            <person name="Morin E."/>
            <person name="Kohler A."/>
            <person name="Baker A.R."/>
            <person name="Foulongne-Oriol M."/>
            <person name="Lombard V."/>
            <person name="Nagy L.G."/>
            <person name="Ohm R.A."/>
            <person name="Patyshakuliyeva A."/>
            <person name="Brun A."/>
            <person name="Aerts A.L."/>
            <person name="Bailey A.M."/>
            <person name="Billette C."/>
            <person name="Coutinho P.M."/>
            <person name="Deakin G."/>
            <person name="Doddapaneni H."/>
            <person name="Floudas D."/>
            <person name="Grimwood J."/>
            <person name="Hilden K."/>
            <person name="Kuees U."/>
            <person name="LaButti K.M."/>
            <person name="Lapidus A."/>
            <person name="Lindquist E.A."/>
            <person name="Lucas S.M."/>
            <person name="Murat C."/>
            <person name="Riley R.W."/>
            <person name="Salamov A.A."/>
            <person name="Schmutz J."/>
            <person name="Subramanian V."/>
            <person name="Woesten H.A.B."/>
            <person name="Xu J."/>
            <person name="Eastwood D.C."/>
            <person name="Foster G.D."/>
            <person name="Sonnenberg A.S."/>
            <person name="Cullen D."/>
            <person name="de Vries R.P."/>
            <person name="Lundell T."/>
            <person name="Hibbett D.S."/>
            <person name="Henrissat B."/>
            <person name="Burton K.S."/>
            <person name="Kerrigan R.W."/>
            <person name="Challen M.P."/>
            <person name="Grigoriev I.V."/>
            <person name="Martin F."/>
        </authorList>
    </citation>
    <scope>NUCLEOTIDE SEQUENCE [LARGE SCALE GENOMIC DNA]</scope>
    <source>
        <strain evidence="3">JB137-S8 / ATCC MYA-4627 / FGSC 10392</strain>
    </source>
</reference>
<name>K5XQF7_AGABU</name>
<accession>K5XQF7</accession>
<gene>
    <name evidence="2" type="ORF">AGABI1DRAFT_93692</name>
</gene>
<dbReference type="GeneID" id="18832519"/>
<organism evidence="2 3">
    <name type="scientific">Agaricus bisporus var. burnettii (strain JB137-S8 / ATCC MYA-4627 / FGSC 10392)</name>
    <name type="common">White button mushroom</name>
    <dbReference type="NCBI Taxonomy" id="597362"/>
    <lineage>
        <taxon>Eukaryota</taxon>
        <taxon>Fungi</taxon>
        <taxon>Dikarya</taxon>
        <taxon>Basidiomycota</taxon>
        <taxon>Agaricomycotina</taxon>
        <taxon>Agaricomycetes</taxon>
        <taxon>Agaricomycetidae</taxon>
        <taxon>Agaricales</taxon>
        <taxon>Agaricineae</taxon>
        <taxon>Agaricaceae</taxon>
        <taxon>Agaricus</taxon>
    </lineage>
</organism>
<dbReference type="KEGG" id="abp:AGABI1DRAFT93692"/>
<keyword evidence="3" id="KW-1185">Reference proteome</keyword>